<keyword evidence="3" id="KW-1185">Reference proteome</keyword>
<dbReference type="Proteomes" id="UP000197019">
    <property type="component" value="Chromosome"/>
</dbReference>
<evidence type="ECO:0000259" key="1">
    <source>
        <dbReference type="Pfam" id="PF24391"/>
    </source>
</evidence>
<dbReference type="SUPFAM" id="SSF55874">
    <property type="entry name" value="ATPase domain of HSP90 chaperone/DNA topoisomerase II/histidine kinase"/>
    <property type="match status" value="1"/>
</dbReference>
<dbReference type="KEGG" id="mpsy:CEK71_01765"/>
<dbReference type="AlphaFoldDB" id="A0A1Z4BUI8"/>
<name>A0A1Z4BUI8_9GAMM</name>
<dbReference type="InterPro" id="IPR056471">
    <property type="entry name" value="HD-CE"/>
</dbReference>
<evidence type="ECO:0000313" key="2">
    <source>
        <dbReference type="EMBL" id="ASF44892.1"/>
    </source>
</evidence>
<dbReference type="Gene3D" id="3.30.565.10">
    <property type="entry name" value="Histidine kinase-like ATPase, C-terminal domain"/>
    <property type="match status" value="1"/>
</dbReference>
<dbReference type="EMBL" id="CP022129">
    <property type="protein sequence ID" value="ASF44892.1"/>
    <property type="molecule type" value="Genomic_DNA"/>
</dbReference>
<feature type="domain" description="HD-CE" evidence="1">
    <location>
        <begin position="44"/>
        <end position="316"/>
    </location>
</feature>
<reference evidence="2 3" key="1">
    <citation type="submission" date="2017-06" db="EMBL/GenBank/DDBJ databases">
        <title>Genome Sequencing of the methanotroph Methylovulum psychrotolerants str. HV10-M2 isolated from a high-altitude environment.</title>
        <authorList>
            <person name="Mateos-Rivera A."/>
        </authorList>
    </citation>
    <scope>NUCLEOTIDE SEQUENCE [LARGE SCALE GENOMIC DNA]</scope>
    <source>
        <strain evidence="2 3">HV10_M2</strain>
    </source>
</reference>
<gene>
    <name evidence="2" type="ORF">CEK71_01765</name>
</gene>
<organism evidence="2 3">
    <name type="scientific">Methylovulum psychrotolerans</name>
    <dbReference type="NCBI Taxonomy" id="1704499"/>
    <lineage>
        <taxon>Bacteria</taxon>
        <taxon>Pseudomonadati</taxon>
        <taxon>Pseudomonadota</taxon>
        <taxon>Gammaproteobacteria</taxon>
        <taxon>Methylococcales</taxon>
        <taxon>Methylococcaceae</taxon>
        <taxon>Methylovulum</taxon>
    </lineage>
</organism>
<dbReference type="InterPro" id="IPR036890">
    <property type="entry name" value="HATPase_C_sf"/>
</dbReference>
<dbReference type="OrthoDB" id="9802640at2"/>
<proteinExistence type="predicted"/>
<dbReference type="RefSeq" id="WP_088617775.1">
    <property type="nucleotide sequence ID" value="NZ_CP022129.1"/>
</dbReference>
<dbReference type="Pfam" id="PF13589">
    <property type="entry name" value="HATPase_c_3"/>
    <property type="match status" value="1"/>
</dbReference>
<protein>
    <recommendedName>
        <fullName evidence="1">HD-CE domain-containing protein</fullName>
    </recommendedName>
</protein>
<sequence length="1020" mass="117396">MADFLIKHLKKKAEEHSALEMLVNQWGFDEKLIPKALQTVGNLFPHYSRHDESHSKQILINIERLLGEDNIARLTAADTWLLLEAAYWHDIGMVVPHKDIQDAFSQTDFQHYVDEIRNNPHHGLHRFCLSFKLNNMSQCFGGADTPLEAVDKFRELMAEWFRRQHASRAGKIVEDPWTSAGISSPRTELIPTRLFKLLGHICKMHGLPFKDLLAPMSLLFREDGLMMGDNCHPRFVACLLRLGDLLDLDDNRFCPVMQLIAGENRPPLSKAHEDKHAGIRHLRIDPERIEITAECTTIDGYLEAFKWFDWLKQEMQDQMSHWQDIVPKREFGSLPTLGHIEVRLSGNQQLLNEGQRPQFSLDGKQATKLLSESLYSDAFPCIRELLQNAVDATLLKLWLLNQKKYPADSNIWKNPFTDEVQDILKTGDVTALLEETEPDADTPSGKSRWKLTITDQGTGISRDDLGYMLRIGSSQANAPRQQKINTMPEWMKPSGAFGIGFQSVFLLSDKVKLITKSVFTNETLDVIMHSPLGEKEGLVEFKLLDNDITMSFGTTVEVVIFLERLPKSYKYNRYDEYSIKSQIISSFDPVLDDTLPLEAADLAEKIREFATNSLVWVCRDMNAIYKPMKPMKPIGLLCDFNDNSDKYSKITRQKSFYIVKEHQLELVADLNLSGVFSSSFAGSETLYRGQPFEQKCLNDLPIASIKINLLSGKAGKWLTANRERLSDSAVKEFRDIVLAALEQLAAEYINQIKEESKPAYSFFLERMAMQYEHNWIELAKKLDRDWLKLNAPNPVTTDKISFEYLFGKENWTMCNLPLPDLQILLPPISGDFQIDDSYGAYTKEIIIKEWMKTAGNTIQIIESKEYENSDLTLIYQFAKKPQPLYSPKALAIKLISVDRRKNNRFVLNDLDNRWETLYLKENSKINAFYLFGIPSNKNIVLLPFLFYRRLNMQSPAQITATPSQLEALCQWIQPYLEKSSATLEEIRTAYNELIRYIDYDIMKPSPHWEAWKKDRMIDAH</sequence>
<dbReference type="Pfam" id="PF24391">
    <property type="entry name" value="HD-CE"/>
    <property type="match status" value="1"/>
</dbReference>
<evidence type="ECO:0000313" key="3">
    <source>
        <dbReference type="Proteomes" id="UP000197019"/>
    </source>
</evidence>
<accession>A0A1Z4BUI8</accession>